<evidence type="ECO:0000256" key="1">
    <source>
        <dbReference type="ARBA" id="ARBA00001232"/>
    </source>
</evidence>
<dbReference type="HAMAP" id="MF_00019">
    <property type="entry name" value="PlsX"/>
    <property type="match status" value="1"/>
</dbReference>
<keyword evidence="11" id="KW-0012">Acyltransferase</keyword>
<gene>
    <name evidence="10" type="primary">plsX</name>
    <name evidence="11" type="ORF">CRI93_03430</name>
</gene>
<dbReference type="GO" id="GO:0005737">
    <property type="term" value="C:cytoplasm"/>
    <property type="evidence" value="ECO:0007669"/>
    <property type="project" value="UniProtKB-SubCell"/>
</dbReference>
<dbReference type="PANTHER" id="PTHR30100:SF1">
    <property type="entry name" value="PHOSPHATE ACYLTRANSFERASE"/>
    <property type="match status" value="1"/>
</dbReference>
<dbReference type="InterPro" id="IPR003664">
    <property type="entry name" value="FA_synthesis"/>
</dbReference>
<dbReference type="Proteomes" id="UP000221024">
    <property type="component" value="Unassembled WGS sequence"/>
</dbReference>
<comment type="subunit">
    <text evidence="9 10">Homodimer. Probably interacts with PlsY.</text>
</comment>
<evidence type="ECO:0000256" key="2">
    <source>
        <dbReference type="ARBA" id="ARBA00022490"/>
    </source>
</evidence>
<keyword evidence="2 10" id="KW-0963">Cytoplasm</keyword>
<dbReference type="SUPFAM" id="SSF53659">
    <property type="entry name" value="Isocitrate/Isopropylmalate dehydrogenase-like"/>
    <property type="match status" value="1"/>
</dbReference>
<evidence type="ECO:0000256" key="4">
    <source>
        <dbReference type="ARBA" id="ARBA00022679"/>
    </source>
</evidence>
<evidence type="ECO:0000313" key="12">
    <source>
        <dbReference type="Proteomes" id="UP000221024"/>
    </source>
</evidence>
<keyword evidence="12" id="KW-1185">Reference proteome</keyword>
<keyword evidence="5 10" id="KW-0443">Lipid metabolism</keyword>
<dbReference type="OrthoDB" id="9806408at2"/>
<keyword evidence="4 10" id="KW-0808">Transferase</keyword>
<comment type="function">
    <text evidence="10">Catalyzes the reversible formation of acyl-phosphate (acyl-PO(4)) from acyl-[acyl-carrier-protein] (acyl-ACP). This enzyme utilizes acyl-ACP as fatty acyl donor, but not acyl-CoA.</text>
</comment>
<dbReference type="GO" id="GO:0043811">
    <property type="term" value="F:phosphate:acyl-[acyl carrier protein] acyltransferase activity"/>
    <property type="evidence" value="ECO:0007669"/>
    <property type="project" value="UniProtKB-UniRule"/>
</dbReference>
<dbReference type="EC" id="2.3.1.274" evidence="8 10"/>
<dbReference type="AlphaFoldDB" id="A0A2H3NVV2"/>
<dbReference type="PANTHER" id="PTHR30100">
    <property type="entry name" value="FATTY ACID/PHOSPHOLIPID SYNTHESIS PROTEIN PLSX"/>
    <property type="match status" value="1"/>
</dbReference>
<dbReference type="Gene3D" id="3.40.718.10">
    <property type="entry name" value="Isopropylmalate Dehydrogenase"/>
    <property type="match status" value="1"/>
</dbReference>
<evidence type="ECO:0000256" key="9">
    <source>
        <dbReference type="ARBA" id="ARBA00046608"/>
    </source>
</evidence>
<comment type="catalytic activity">
    <reaction evidence="1 10">
        <text>a fatty acyl-[ACP] + phosphate = an acyl phosphate + holo-[ACP]</text>
        <dbReference type="Rhea" id="RHEA:42292"/>
        <dbReference type="Rhea" id="RHEA-COMP:9685"/>
        <dbReference type="Rhea" id="RHEA-COMP:14125"/>
        <dbReference type="ChEBI" id="CHEBI:43474"/>
        <dbReference type="ChEBI" id="CHEBI:59918"/>
        <dbReference type="ChEBI" id="CHEBI:64479"/>
        <dbReference type="ChEBI" id="CHEBI:138651"/>
        <dbReference type="EC" id="2.3.1.274"/>
    </reaction>
</comment>
<keyword evidence="3 10" id="KW-0444">Lipid biosynthesis</keyword>
<evidence type="ECO:0000256" key="7">
    <source>
        <dbReference type="ARBA" id="ARBA00023264"/>
    </source>
</evidence>
<evidence type="ECO:0000256" key="8">
    <source>
        <dbReference type="ARBA" id="ARBA00024069"/>
    </source>
</evidence>
<comment type="subcellular location">
    <subcellularLocation>
        <location evidence="10">Cytoplasm</location>
    </subcellularLocation>
    <text evidence="10">Associated with the membrane possibly through PlsY.</text>
</comment>
<reference evidence="11 12" key="1">
    <citation type="submission" date="2017-10" db="EMBL/GenBank/DDBJ databases">
        <title>Draft genome of Longimonas halophila.</title>
        <authorList>
            <person name="Goh K.M."/>
            <person name="Shamsir M.S."/>
            <person name="Lim S.W."/>
        </authorList>
    </citation>
    <scope>NUCLEOTIDE SEQUENCE [LARGE SCALE GENOMIC DNA]</scope>
    <source>
        <strain evidence="11 12">KCTC 42399</strain>
    </source>
</reference>
<dbReference type="GO" id="GO:0006633">
    <property type="term" value="P:fatty acid biosynthetic process"/>
    <property type="evidence" value="ECO:0007669"/>
    <property type="project" value="UniProtKB-UniRule"/>
</dbReference>
<protein>
    <recommendedName>
        <fullName evidence="8 10">Phosphate acyltransferase</fullName>
        <ecNumber evidence="8 10">2.3.1.274</ecNumber>
    </recommendedName>
    <alternativeName>
        <fullName evidence="10">Acyl-ACP phosphotransacylase</fullName>
    </alternativeName>
    <alternativeName>
        <fullName evidence="10">Acyl-[acyl-carrier-protein]--phosphate acyltransferase</fullName>
    </alternativeName>
    <alternativeName>
        <fullName evidence="10">Phosphate-acyl-ACP acyltransferase</fullName>
    </alternativeName>
</protein>
<dbReference type="NCBIfam" id="TIGR00182">
    <property type="entry name" value="plsX"/>
    <property type="match status" value="1"/>
</dbReference>
<dbReference type="GO" id="GO:0008654">
    <property type="term" value="P:phospholipid biosynthetic process"/>
    <property type="evidence" value="ECO:0007669"/>
    <property type="project" value="UniProtKB-KW"/>
</dbReference>
<comment type="caution">
    <text evidence="11">The sequence shown here is derived from an EMBL/GenBank/DDBJ whole genome shotgun (WGS) entry which is preliminary data.</text>
</comment>
<keyword evidence="7 10" id="KW-1208">Phospholipid metabolism</keyword>
<comment type="pathway">
    <text evidence="10">Lipid metabolism; phospholipid metabolism.</text>
</comment>
<organism evidence="11 12">
    <name type="scientific">Longimonas halophila</name>
    <dbReference type="NCBI Taxonomy" id="1469170"/>
    <lineage>
        <taxon>Bacteria</taxon>
        <taxon>Pseudomonadati</taxon>
        <taxon>Rhodothermota</taxon>
        <taxon>Rhodothermia</taxon>
        <taxon>Rhodothermales</taxon>
        <taxon>Salisaetaceae</taxon>
        <taxon>Longimonas</taxon>
    </lineage>
</organism>
<name>A0A2H3NVV2_9BACT</name>
<dbReference type="RefSeq" id="WP_098061213.1">
    <property type="nucleotide sequence ID" value="NZ_PDEP01000002.1"/>
</dbReference>
<dbReference type="PIRSF" id="PIRSF002465">
    <property type="entry name" value="Phsphlp_syn_PlsX"/>
    <property type="match status" value="1"/>
</dbReference>
<sequence>MPTHVAVDAMGGDHAPDAVVEGALRALQRPESDLQLTLYGPEDRVQAALQAHDVPANVPLAVHHAPDVIAMEDAPASAVKTKRQSSVHLGLQAHRTGQADAFISAGNTGAVMAASMFILGRISGLERPSIVSFFPTLQGDFSIVIDVGTNVDCKPAHLHQFARMGTIYARHVMQIDEPSVGLINIGEEPGKGNEQVKVAYPLLDGDDALNFIGNVEGGDLLHHAADVLICDGFMGNVLLKFGESMTTVLSTMTKQEMQRQGLSNEEQQLVAGVLGNVQKGFDHENRGGAPLIGVNGSVFIGHGRSSARAVEQGIHSVADLATRNLVPVLEDAFAAE</sequence>
<keyword evidence="6 10" id="KW-0594">Phospholipid biosynthesis</keyword>
<evidence type="ECO:0000256" key="5">
    <source>
        <dbReference type="ARBA" id="ARBA00023098"/>
    </source>
</evidence>
<evidence type="ECO:0000256" key="6">
    <source>
        <dbReference type="ARBA" id="ARBA00023209"/>
    </source>
</evidence>
<comment type="similarity">
    <text evidence="10">Belongs to the PlsX family.</text>
</comment>
<dbReference type="InterPro" id="IPR012281">
    <property type="entry name" value="Phospholipid_synth_PlsX-like"/>
</dbReference>
<dbReference type="EMBL" id="PDEP01000002">
    <property type="protein sequence ID" value="PEN08817.1"/>
    <property type="molecule type" value="Genomic_DNA"/>
</dbReference>
<proteinExistence type="inferred from homology"/>
<evidence type="ECO:0000313" key="11">
    <source>
        <dbReference type="EMBL" id="PEN08817.1"/>
    </source>
</evidence>
<evidence type="ECO:0000256" key="10">
    <source>
        <dbReference type="HAMAP-Rule" id="MF_00019"/>
    </source>
</evidence>
<dbReference type="UniPathway" id="UPA00085"/>
<dbReference type="Pfam" id="PF02504">
    <property type="entry name" value="FA_synthesis"/>
    <property type="match status" value="1"/>
</dbReference>
<accession>A0A2H3NVV2</accession>
<evidence type="ECO:0000256" key="3">
    <source>
        <dbReference type="ARBA" id="ARBA00022516"/>
    </source>
</evidence>